<keyword evidence="3" id="KW-0732">Signal</keyword>
<dbReference type="InterPro" id="IPR036852">
    <property type="entry name" value="Peptidase_S8/S53_dom_sf"/>
</dbReference>
<dbReference type="Gene3D" id="3.40.50.200">
    <property type="entry name" value="Peptidase S8/S53 domain"/>
    <property type="match status" value="1"/>
</dbReference>
<reference evidence="4 5" key="1">
    <citation type="journal article" date="2022" name="G3 (Bethesda)">
        <title>Whole-genome sequence and methylome profiling of the almond [Prunus dulcis (Mill.) D.A. Webb] cultivar 'Nonpareil'.</title>
        <authorList>
            <person name="D'Amico-Willman K.M."/>
            <person name="Ouma W.Z."/>
            <person name="Meulia T."/>
            <person name="Sideli G.M."/>
            <person name="Gradziel T.M."/>
            <person name="Fresnedo-Ramirez J."/>
        </authorList>
    </citation>
    <scope>NUCLEOTIDE SEQUENCE [LARGE SCALE GENOMIC DNA]</scope>
    <source>
        <strain evidence="4">Clone GOH B32 T37-40</strain>
    </source>
</reference>
<evidence type="ECO:0000313" key="4">
    <source>
        <dbReference type="EMBL" id="KAI5328733.1"/>
    </source>
</evidence>
<evidence type="ECO:0000256" key="3">
    <source>
        <dbReference type="ARBA" id="ARBA00022729"/>
    </source>
</evidence>
<comment type="similarity">
    <text evidence="2">Belongs to the peptidase S8 family.</text>
</comment>
<proteinExistence type="inferred from homology"/>
<protein>
    <recommendedName>
        <fullName evidence="6">Peptidase S8/S53 domain-containing protein</fullName>
    </recommendedName>
</protein>
<dbReference type="InterPro" id="IPR045051">
    <property type="entry name" value="SBT"/>
</dbReference>
<dbReference type="GO" id="GO:0005576">
    <property type="term" value="C:extracellular region"/>
    <property type="evidence" value="ECO:0007669"/>
    <property type="project" value="UniProtKB-SubCell"/>
</dbReference>
<gene>
    <name evidence="4" type="ORF">L3X38_028130</name>
</gene>
<evidence type="ECO:0000313" key="5">
    <source>
        <dbReference type="Proteomes" id="UP001054821"/>
    </source>
</evidence>
<comment type="subcellular location">
    <subcellularLocation>
        <location evidence="1">Secreted</location>
    </subcellularLocation>
</comment>
<dbReference type="GO" id="GO:0004252">
    <property type="term" value="F:serine-type endopeptidase activity"/>
    <property type="evidence" value="ECO:0007669"/>
    <property type="project" value="InterPro"/>
</dbReference>
<evidence type="ECO:0000256" key="1">
    <source>
        <dbReference type="ARBA" id="ARBA00004613"/>
    </source>
</evidence>
<dbReference type="SUPFAM" id="SSF52743">
    <property type="entry name" value="Subtilisin-like"/>
    <property type="match status" value="1"/>
</dbReference>
<dbReference type="Proteomes" id="UP001054821">
    <property type="component" value="Chromosome 5"/>
</dbReference>
<accession>A0AAD4Z1S2</accession>
<evidence type="ECO:0000256" key="2">
    <source>
        <dbReference type="ARBA" id="ARBA00011073"/>
    </source>
</evidence>
<dbReference type="EMBL" id="JAJFAZ020000005">
    <property type="protein sequence ID" value="KAI5328733.1"/>
    <property type="molecule type" value="Genomic_DNA"/>
</dbReference>
<keyword evidence="5" id="KW-1185">Reference proteome</keyword>
<comment type="caution">
    <text evidence="4">The sequence shown here is derived from an EMBL/GenBank/DDBJ whole genome shotgun (WGS) entry which is preliminary data.</text>
</comment>
<sequence>MRDSSCWKFCGRRKRFGVANGTAVGIAPYAHLAIYRVCGLDCAEGDVLDAMDAAVHDGVDMLSLSLGWPSIPFYEDVIAVGTFGAM</sequence>
<dbReference type="AlphaFoldDB" id="A0AAD4Z1S2"/>
<name>A0AAD4Z1S2_PRUDU</name>
<evidence type="ECO:0008006" key="6">
    <source>
        <dbReference type="Google" id="ProtNLM"/>
    </source>
</evidence>
<dbReference type="GO" id="GO:0006508">
    <property type="term" value="P:proteolysis"/>
    <property type="evidence" value="ECO:0007669"/>
    <property type="project" value="InterPro"/>
</dbReference>
<organism evidence="4 5">
    <name type="scientific">Prunus dulcis</name>
    <name type="common">Almond</name>
    <name type="synonym">Amygdalus dulcis</name>
    <dbReference type="NCBI Taxonomy" id="3755"/>
    <lineage>
        <taxon>Eukaryota</taxon>
        <taxon>Viridiplantae</taxon>
        <taxon>Streptophyta</taxon>
        <taxon>Embryophyta</taxon>
        <taxon>Tracheophyta</taxon>
        <taxon>Spermatophyta</taxon>
        <taxon>Magnoliopsida</taxon>
        <taxon>eudicotyledons</taxon>
        <taxon>Gunneridae</taxon>
        <taxon>Pentapetalae</taxon>
        <taxon>rosids</taxon>
        <taxon>fabids</taxon>
        <taxon>Rosales</taxon>
        <taxon>Rosaceae</taxon>
        <taxon>Amygdaloideae</taxon>
        <taxon>Amygdaleae</taxon>
        <taxon>Prunus</taxon>
    </lineage>
</organism>
<dbReference type="PANTHER" id="PTHR10795">
    <property type="entry name" value="PROPROTEIN CONVERTASE SUBTILISIN/KEXIN"/>
    <property type="match status" value="1"/>
</dbReference>